<dbReference type="EMBL" id="JAVIZA010000001">
    <property type="protein sequence ID" value="MDR6165803.1"/>
    <property type="molecule type" value="Genomic_DNA"/>
</dbReference>
<organism evidence="2 3">
    <name type="scientific">Microbacterium paludicola</name>
    <dbReference type="NCBI Taxonomy" id="300019"/>
    <lineage>
        <taxon>Bacteria</taxon>
        <taxon>Bacillati</taxon>
        <taxon>Actinomycetota</taxon>
        <taxon>Actinomycetes</taxon>
        <taxon>Micrococcales</taxon>
        <taxon>Microbacteriaceae</taxon>
        <taxon>Microbacterium</taxon>
    </lineage>
</organism>
<dbReference type="Gene3D" id="3.40.50.1240">
    <property type="entry name" value="Phosphoglycerate mutase-like"/>
    <property type="match status" value="1"/>
</dbReference>
<dbReference type="GO" id="GO:0004722">
    <property type="term" value="F:protein serine/threonine phosphatase activity"/>
    <property type="evidence" value="ECO:0007669"/>
    <property type="project" value="UniProtKB-EC"/>
</dbReference>
<dbReference type="SUPFAM" id="SSF53254">
    <property type="entry name" value="Phosphoglycerate mutase-like"/>
    <property type="match status" value="1"/>
</dbReference>
<comment type="caution">
    <text evidence="2">The sequence shown here is derived from an EMBL/GenBank/DDBJ whole genome shotgun (WGS) entry which is preliminary data.</text>
</comment>
<dbReference type="PANTHER" id="PTHR20935">
    <property type="entry name" value="PHOSPHOGLYCERATE MUTASE-RELATED"/>
    <property type="match status" value="1"/>
</dbReference>
<evidence type="ECO:0000313" key="3">
    <source>
        <dbReference type="Proteomes" id="UP001260188"/>
    </source>
</evidence>
<dbReference type="SMART" id="SM00855">
    <property type="entry name" value="PGAM"/>
    <property type="match status" value="1"/>
</dbReference>
<evidence type="ECO:0000313" key="2">
    <source>
        <dbReference type="EMBL" id="MDR6165803.1"/>
    </source>
</evidence>
<keyword evidence="3" id="KW-1185">Reference proteome</keyword>
<name>A0ABU1HY74_9MICO</name>
<gene>
    <name evidence="2" type="ORF">QE367_000007</name>
</gene>
<proteinExistence type="predicted"/>
<dbReference type="InterPro" id="IPR051021">
    <property type="entry name" value="Mito_Ser/Thr_phosphatase"/>
</dbReference>
<dbReference type="Pfam" id="PF00300">
    <property type="entry name" value="His_Phos_1"/>
    <property type="match status" value="1"/>
</dbReference>
<dbReference type="CDD" id="cd07067">
    <property type="entry name" value="HP_PGM_like"/>
    <property type="match status" value="1"/>
</dbReference>
<protein>
    <submittedName>
        <fullName evidence="2">Serine/threonine-protein phosphatase PGAM5</fullName>
        <ecNumber evidence="2">3.1.3.16</ecNumber>
    </submittedName>
</protein>
<dbReference type="EC" id="3.1.3.16" evidence="2"/>
<dbReference type="PANTHER" id="PTHR20935:SF0">
    <property type="entry name" value="SERINE_THREONINE-PROTEIN PHOSPHATASE PGAM5, MITOCHONDRIAL"/>
    <property type="match status" value="1"/>
</dbReference>
<sequence length="212" mass="23490">MDGALFIVSNRASVTQYLYLVRHGEHQDAEHGLEDGPLSPRGRRQAELLADRISGVPLDAVWHSPLERAQETARAVAKRLPSLSPQASSLLFDCVPTGMTPETPAVYEPFFGSYTEAETEAGAAQMADAVGEFLARKPDTHELLITHNFVIAWFVREVLQAPDWRWLTINQAHCGLTVLAQRPGRPWTMVSHNDLSHLPVELRTGLPDILPV</sequence>
<dbReference type="InterPro" id="IPR013078">
    <property type="entry name" value="His_Pase_superF_clade-1"/>
</dbReference>
<reference evidence="2 3" key="1">
    <citation type="submission" date="2023-08" db="EMBL/GenBank/DDBJ databases">
        <title>Functional and genomic diversity of the sorghum phyllosphere microbiome.</title>
        <authorList>
            <person name="Shade A."/>
        </authorList>
    </citation>
    <scope>NUCLEOTIDE SEQUENCE [LARGE SCALE GENOMIC DNA]</scope>
    <source>
        <strain evidence="2 3">SORGH_AS_0919</strain>
    </source>
</reference>
<accession>A0ABU1HY74</accession>
<dbReference type="Proteomes" id="UP001260188">
    <property type="component" value="Unassembled WGS sequence"/>
</dbReference>
<evidence type="ECO:0000256" key="1">
    <source>
        <dbReference type="ARBA" id="ARBA00022801"/>
    </source>
</evidence>
<dbReference type="InterPro" id="IPR029033">
    <property type="entry name" value="His_PPase_superfam"/>
</dbReference>
<keyword evidence="1 2" id="KW-0378">Hydrolase</keyword>